<proteinExistence type="predicted"/>
<keyword evidence="2" id="KW-1185">Reference proteome</keyword>
<evidence type="ECO:0000313" key="2">
    <source>
        <dbReference type="Proteomes" id="UP001306950"/>
    </source>
</evidence>
<evidence type="ECO:0000313" key="1">
    <source>
        <dbReference type="EMBL" id="MEF2968239.1"/>
    </source>
</evidence>
<accession>A0ABU7VWV2</accession>
<comment type="caution">
    <text evidence="1">The sequence shown here is derived from an EMBL/GenBank/DDBJ whole genome shotgun (WGS) entry which is preliminary data.</text>
</comment>
<sequence>MNIDFGLLEQALYVVTRERENALVTIPADLLTDRQEAERLLKRYQELIKGQDLQVAATYYAASWRVMLTAALYLMTVCDGSPDLSLANLTLQIEMVNNYPYVFFVLKNASVRSWPVDREDSWRRETLGHYVRETLRPVMETAAAVSKLPVMQLWGQMPLGVEYYLDYIGKQIGDPAGQAQLMESYAFLTKGLEAEWFGLKRNPYDLKETWLDDPYHPGEATRMKPTCCLAYRTESSGYCYGCPKLTKADREAMYREITAAAAAVAKEQANS</sequence>
<dbReference type="Proteomes" id="UP001306950">
    <property type="component" value="Unassembled WGS sequence"/>
</dbReference>
<dbReference type="RefSeq" id="WP_331848447.1">
    <property type="nucleotide sequence ID" value="NZ_JAZHPZ010000013.1"/>
</dbReference>
<protein>
    <submittedName>
        <fullName evidence="1">(2Fe-2S)-binding protein</fullName>
    </submittedName>
</protein>
<organism evidence="1 2">
    <name type="scientific">Paenibacillus haidiansis</name>
    <dbReference type="NCBI Taxonomy" id="1574488"/>
    <lineage>
        <taxon>Bacteria</taxon>
        <taxon>Bacillati</taxon>
        <taxon>Bacillota</taxon>
        <taxon>Bacilli</taxon>
        <taxon>Bacillales</taxon>
        <taxon>Paenibacillaceae</taxon>
        <taxon>Paenibacillus</taxon>
    </lineage>
</organism>
<reference evidence="1 2" key="1">
    <citation type="submission" date="2024-02" db="EMBL/GenBank/DDBJ databases">
        <title>A nitrogen-fixing paenibacillus bacterium.</title>
        <authorList>
            <person name="Zhang W.L."/>
            <person name="Chen S.F."/>
        </authorList>
    </citation>
    <scope>NUCLEOTIDE SEQUENCE [LARGE SCALE GENOMIC DNA]</scope>
    <source>
        <strain evidence="1 2">M1</strain>
    </source>
</reference>
<gene>
    <name evidence="1" type="ORF">V3851_20615</name>
</gene>
<dbReference type="EMBL" id="JAZHPZ010000013">
    <property type="protein sequence ID" value="MEF2968239.1"/>
    <property type="molecule type" value="Genomic_DNA"/>
</dbReference>
<name>A0ABU7VWV2_9BACL</name>